<evidence type="ECO:0000259" key="4">
    <source>
        <dbReference type="PROSITE" id="PS01124"/>
    </source>
</evidence>
<keyword evidence="2" id="KW-0238">DNA-binding</keyword>
<gene>
    <name evidence="5" type="ORF">J7I43_06325</name>
</gene>
<feature type="domain" description="HTH araC/xylS-type" evidence="4">
    <location>
        <begin position="189"/>
        <end position="287"/>
    </location>
</feature>
<keyword evidence="6" id="KW-1185">Reference proteome</keyword>
<dbReference type="InterPro" id="IPR009057">
    <property type="entry name" value="Homeodomain-like_sf"/>
</dbReference>
<dbReference type="Proteomes" id="UP000679126">
    <property type="component" value="Unassembled WGS sequence"/>
</dbReference>
<reference evidence="6" key="1">
    <citation type="submission" date="2021-03" db="EMBL/GenBank/DDBJ databases">
        <title>Assistant Professor.</title>
        <authorList>
            <person name="Huq M.A."/>
        </authorList>
    </citation>
    <scope>NUCLEOTIDE SEQUENCE [LARGE SCALE GENOMIC DNA]</scope>
    <source>
        <strain evidence="6">MAH-28</strain>
    </source>
</reference>
<accession>A0ABS3YAZ7</accession>
<dbReference type="Gene3D" id="1.10.10.60">
    <property type="entry name" value="Homeodomain-like"/>
    <property type="match status" value="1"/>
</dbReference>
<proteinExistence type="predicted"/>
<dbReference type="SUPFAM" id="SSF46689">
    <property type="entry name" value="Homeodomain-like"/>
    <property type="match status" value="1"/>
</dbReference>
<dbReference type="PANTHER" id="PTHR43280:SF32">
    <property type="entry name" value="TRANSCRIPTIONAL REGULATORY PROTEIN"/>
    <property type="match status" value="1"/>
</dbReference>
<evidence type="ECO:0000256" key="3">
    <source>
        <dbReference type="ARBA" id="ARBA00023163"/>
    </source>
</evidence>
<evidence type="ECO:0000313" key="6">
    <source>
        <dbReference type="Proteomes" id="UP000679126"/>
    </source>
</evidence>
<dbReference type="InterPro" id="IPR018060">
    <property type="entry name" value="HTH_AraC"/>
</dbReference>
<dbReference type="Pfam" id="PF12833">
    <property type="entry name" value="HTH_18"/>
    <property type="match status" value="1"/>
</dbReference>
<dbReference type="SUPFAM" id="SSF51215">
    <property type="entry name" value="Regulatory protein AraC"/>
    <property type="match status" value="1"/>
</dbReference>
<dbReference type="EMBL" id="JAGHKP010000001">
    <property type="protein sequence ID" value="MBO9151816.1"/>
    <property type="molecule type" value="Genomic_DNA"/>
</dbReference>
<keyword evidence="1" id="KW-0805">Transcription regulation</keyword>
<dbReference type="InterPro" id="IPR037923">
    <property type="entry name" value="HTH-like"/>
</dbReference>
<evidence type="ECO:0000256" key="2">
    <source>
        <dbReference type="ARBA" id="ARBA00023125"/>
    </source>
</evidence>
<sequence>MKQTIPVYDICTISAGHQHQDLLAERLAGYLRKNYQRVHQQHGHDFYHLVLFTKGNGAHTLDFTRFAVHPWQIYFMMPGQVHSWHFGEGTDGYVIHFSASFFHTFLMQHQYLEHFPFFSGNSKEQVLNLPANGREEIRNVFEQILDEAAGPNEPDMVRVLLLQLFLLVNRMTVKSPPKAVPQQKQLVLRNFRQLINKHYRRIRLPKEYAELLYITPNHLNALCQDLLGKTAGELIRERVLLEAKRMLTNEDLSVTQIASDLNFEDNSYFSRFFKKYEGTSPEEFRNSLI</sequence>
<dbReference type="PRINTS" id="PR00032">
    <property type="entry name" value="HTHARAC"/>
</dbReference>
<comment type="caution">
    <text evidence="5">The sequence shown here is derived from an EMBL/GenBank/DDBJ whole genome shotgun (WGS) entry which is preliminary data.</text>
</comment>
<dbReference type="PROSITE" id="PS01124">
    <property type="entry name" value="HTH_ARAC_FAMILY_2"/>
    <property type="match status" value="1"/>
</dbReference>
<dbReference type="InterPro" id="IPR020449">
    <property type="entry name" value="Tscrpt_reg_AraC-type_HTH"/>
</dbReference>
<dbReference type="Pfam" id="PF02311">
    <property type="entry name" value="AraC_binding"/>
    <property type="match status" value="1"/>
</dbReference>
<name>A0ABS3YAZ7_9BACT</name>
<dbReference type="PANTHER" id="PTHR43280">
    <property type="entry name" value="ARAC-FAMILY TRANSCRIPTIONAL REGULATOR"/>
    <property type="match status" value="1"/>
</dbReference>
<keyword evidence="3" id="KW-0804">Transcription</keyword>
<organism evidence="5 6">
    <name type="scientific">Chitinophaga chungangae</name>
    <dbReference type="NCBI Taxonomy" id="2821488"/>
    <lineage>
        <taxon>Bacteria</taxon>
        <taxon>Pseudomonadati</taxon>
        <taxon>Bacteroidota</taxon>
        <taxon>Chitinophagia</taxon>
        <taxon>Chitinophagales</taxon>
        <taxon>Chitinophagaceae</taxon>
        <taxon>Chitinophaga</taxon>
    </lineage>
</organism>
<evidence type="ECO:0000313" key="5">
    <source>
        <dbReference type="EMBL" id="MBO9151816.1"/>
    </source>
</evidence>
<dbReference type="SMART" id="SM00342">
    <property type="entry name" value="HTH_ARAC"/>
    <property type="match status" value="1"/>
</dbReference>
<dbReference type="InterPro" id="IPR003313">
    <property type="entry name" value="AraC-bd"/>
</dbReference>
<dbReference type="RefSeq" id="WP_209144378.1">
    <property type="nucleotide sequence ID" value="NZ_JAGHKP010000001.1"/>
</dbReference>
<protein>
    <submittedName>
        <fullName evidence="5">AraC family transcriptional regulator</fullName>
    </submittedName>
</protein>
<evidence type="ECO:0000256" key="1">
    <source>
        <dbReference type="ARBA" id="ARBA00023015"/>
    </source>
</evidence>